<proteinExistence type="inferred from homology"/>
<comment type="similarity">
    <text evidence="2 5">Belongs to the PqqA family.</text>
</comment>
<evidence type="ECO:0000256" key="2">
    <source>
        <dbReference type="ARBA" id="ARBA00009325"/>
    </source>
</evidence>
<dbReference type="RefSeq" id="WP_394458803.1">
    <property type="nucleotide sequence ID" value="NZ_JBIGHZ010000001.1"/>
</dbReference>
<evidence type="ECO:0000256" key="4">
    <source>
        <dbReference type="ARBA" id="ARBA00022905"/>
    </source>
</evidence>
<evidence type="ECO:0000256" key="5">
    <source>
        <dbReference type="HAMAP-Rule" id="MF_00656"/>
    </source>
</evidence>
<reference evidence="6 7" key="1">
    <citation type="submission" date="2024-08" db="EMBL/GenBank/DDBJ databases">
        <authorList>
            <person name="Lu H."/>
        </authorList>
    </citation>
    <scope>NUCLEOTIDE SEQUENCE [LARGE SCALE GENOMIC DNA]</scope>
    <source>
        <strain evidence="6 7">BYS180W</strain>
    </source>
</reference>
<gene>
    <name evidence="5 6" type="primary">pqqA</name>
    <name evidence="6" type="ORF">ACG0Z6_02155</name>
</gene>
<sequence length="24" mass="2881">MAWTTPSFIDLRFGFEITMYIANR</sequence>
<evidence type="ECO:0000256" key="3">
    <source>
        <dbReference type="ARBA" id="ARBA00015086"/>
    </source>
</evidence>
<keyword evidence="4 5" id="KW-0884">PQQ biosynthesis</keyword>
<evidence type="ECO:0000313" key="6">
    <source>
        <dbReference type="EMBL" id="MFG6447041.1"/>
    </source>
</evidence>
<comment type="function">
    <text evidence="5">Required for coenzyme pyrroloquinoline quinone (PQQ) biosynthesis. PQQ is probably formed by cross-linking a specific glutamate to a specific tyrosine residue and excising these residues from the peptide.</text>
</comment>
<feature type="cross-link" description="Pyrroloquinoline quinone (Glu-Tyr)" evidence="5">
    <location>
        <begin position="16"/>
        <end position="20"/>
    </location>
</feature>
<keyword evidence="7" id="KW-1185">Reference proteome</keyword>
<evidence type="ECO:0000313" key="7">
    <source>
        <dbReference type="Proteomes" id="UP001606099"/>
    </source>
</evidence>
<name>A0ABW7FRW5_9BURK</name>
<dbReference type="InterPro" id="IPR011725">
    <property type="entry name" value="PQQ_synth_PqqA"/>
</dbReference>
<comment type="pathway">
    <text evidence="1 5">Cofactor biosynthesis; pyrroloquinoline quinone biosynthesis.</text>
</comment>
<organism evidence="6 7">
    <name type="scientific">Roseateles rivi</name>
    <dbReference type="NCBI Taxonomy" id="3299028"/>
    <lineage>
        <taxon>Bacteria</taxon>
        <taxon>Pseudomonadati</taxon>
        <taxon>Pseudomonadota</taxon>
        <taxon>Betaproteobacteria</taxon>
        <taxon>Burkholderiales</taxon>
        <taxon>Sphaerotilaceae</taxon>
        <taxon>Roseateles</taxon>
    </lineage>
</organism>
<dbReference type="HAMAP" id="MF_00656">
    <property type="entry name" value="PQQ_syn_PqqA"/>
    <property type="match status" value="1"/>
</dbReference>
<dbReference type="Pfam" id="PF08042">
    <property type="entry name" value="PqqA"/>
    <property type="match status" value="1"/>
</dbReference>
<dbReference type="NCBIfam" id="TIGR02107">
    <property type="entry name" value="PQQ_syn_pqqA"/>
    <property type="match status" value="1"/>
</dbReference>
<accession>A0ABW7FRW5</accession>
<dbReference type="Proteomes" id="UP001606099">
    <property type="component" value="Unassembled WGS sequence"/>
</dbReference>
<comment type="caution">
    <text evidence="6">The sequence shown here is derived from an EMBL/GenBank/DDBJ whole genome shotgun (WGS) entry which is preliminary data.</text>
</comment>
<dbReference type="EMBL" id="JBIGHZ010000001">
    <property type="protein sequence ID" value="MFG6447041.1"/>
    <property type="molecule type" value="Genomic_DNA"/>
</dbReference>
<evidence type="ECO:0000256" key="1">
    <source>
        <dbReference type="ARBA" id="ARBA00004886"/>
    </source>
</evidence>
<protein>
    <recommendedName>
        <fullName evidence="3 5">Coenzyme PQQ synthesis protein A</fullName>
    </recommendedName>
    <alternativeName>
        <fullName evidence="5">Pyrroloquinoline quinone biosynthesis protein A</fullName>
    </alternativeName>
</protein>